<feature type="domain" description="DUF2399" evidence="1">
    <location>
        <begin position="59"/>
        <end position="206"/>
    </location>
</feature>
<dbReference type="Proteomes" id="UP000768180">
    <property type="component" value="Unassembled WGS sequence"/>
</dbReference>
<keyword evidence="3" id="KW-1185">Reference proteome</keyword>
<accession>A0ABX2GG36</accession>
<proteinExistence type="predicted"/>
<protein>
    <submittedName>
        <fullName evidence="2">DUF2399 domain-containing protein</fullName>
    </submittedName>
</protein>
<sequence length="224" mass="25763">MKPLIYQYRMQWRELLQCVGIVPDNISSLVHAFGIRLKKQEIWHPAYEAFCRCGEPYVLTMENLKGITEVQPVGTCVYIVENEMVFSYLMEQMQGKNVSLLCTSGQPRYAALKLISLIVQSGILIYYSGDLDPDGIGIADRLWQRFGNRIQFFGMSPEDYRNSLSKEVFGENGRKKLEHIWHPLLRETAELVRKTGKAGYQENILTINEQISNFAQTYPTNLKA</sequence>
<gene>
    <name evidence="2" type="ORF">G5B05_09595</name>
</gene>
<reference evidence="2 3" key="1">
    <citation type="journal article" date="2020" name="Cell Host Microbe">
        <title>Functional and Genomic Variation between Human-Derived Isolates of Lachnospiraceae Reveals Inter- and Intra-Species Diversity.</title>
        <authorList>
            <person name="Sorbara M.T."/>
            <person name="Littmann E.R."/>
            <person name="Fontana E."/>
            <person name="Moody T.U."/>
            <person name="Kohout C.E."/>
            <person name="Gjonbalaj M."/>
            <person name="Eaton V."/>
            <person name="Seok R."/>
            <person name="Leiner I.M."/>
            <person name="Pamer E.G."/>
        </authorList>
    </citation>
    <scope>NUCLEOTIDE SEQUENCE [LARGE SCALE GENOMIC DNA]</scope>
    <source>
        <strain evidence="2 3">MSK.14.54</strain>
    </source>
</reference>
<dbReference type="InterPro" id="IPR024465">
    <property type="entry name" value="DUF2399"/>
</dbReference>
<dbReference type="EMBL" id="JAAITQ010000016">
    <property type="protein sequence ID" value="NSE16655.1"/>
    <property type="molecule type" value="Genomic_DNA"/>
</dbReference>
<feature type="non-terminal residue" evidence="2">
    <location>
        <position position="224"/>
    </location>
</feature>
<dbReference type="Pfam" id="PF09664">
    <property type="entry name" value="DUF2399"/>
    <property type="match status" value="1"/>
</dbReference>
<dbReference type="Gene3D" id="3.40.1360.10">
    <property type="match status" value="1"/>
</dbReference>
<evidence type="ECO:0000259" key="1">
    <source>
        <dbReference type="Pfam" id="PF09664"/>
    </source>
</evidence>
<dbReference type="RefSeq" id="WP_173829912.1">
    <property type="nucleotide sequence ID" value="NZ_JAAITQ010000016.1"/>
</dbReference>
<evidence type="ECO:0000313" key="3">
    <source>
        <dbReference type="Proteomes" id="UP000768180"/>
    </source>
</evidence>
<organism evidence="2 3">
    <name type="scientific">Fusicatenibacter saccharivorans</name>
    <dbReference type="NCBI Taxonomy" id="1150298"/>
    <lineage>
        <taxon>Bacteria</taxon>
        <taxon>Bacillati</taxon>
        <taxon>Bacillota</taxon>
        <taxon>Clostridia</taxon>
        <taxon>Lachnospirales</taxon>
        <taxon>Lachnospiraceae</taxon>
        <taxon>Fusicatenibacter</taxon>
    </lineage>
</organism>
<dbReference type="SUPFAM" id="SSF56726">
    <property type="entry name" value="DNA topoisomerase IV, alpha subunit"/>
    <property type="match status" value="1"/>
</dbReference>
<dbReference type="InterPro" id="IPR036078">
    <property type="entry name" value="Spo11/TopoVI_A_sf"/>
</dbReference>
<evidence type="ECO:0000313" key="2">
    <source>
        <dbReference type="EMBL" id="NSE16655.1"/>
    </source>
</evidence>
<name>A0ABX2GG36_9FIRM</name>
<comment type="caution">
    <text evidence="2">The sequence shown here is derived from an EMBL/GenBank/DDBJ whole genome shotgun (WGS) entry which is preliminary data.</text>
</comment>